<proteinExistence type="predicted"/>
<sequence length="366" mass="39806">MSGDVTMADHDSNSGNPILHIDRLNIAASIDRFQAARTDPDADDTDDISPLSDPQAASTVLRSQIAFLRKLKFQYLEANAKDKYIKYILTDLDDAPLISAEDNEALTQANDLRKATLRHEKAAFAERCSDARELAGLVDQEMSKARTKSTTLATLSTTTLDTLLALTRLRTAHPSPRLTTALANAQLEDQIAAMQDLSDEKDALHASVAAAKDRLRAASLRNEVLRGEKHVREEEEMRLGGGAAGGKDERVVPLYDWYTEHIALHKTLTGLTSHSIVSENELALTYHVPSPSHTSNSTPMDVRISLIFQPSSPAPSQLLADVKVVAEGVEDDDLADLLATYVKANDAPGVIAAVLSRVGQMRPPQK</sequence>
<dbReference type="GO" id="GO:0000776">
    <property type="term" value="C:kinetochore"/>
    <property type="evidence" value="ECO:0007669"/>
    <property type="project" value="InterPro"/>
</dbReference>
<dbReference type="Pfam" id="PF20882">
    <property type="entry name" value="Sos7"/>
    <property type="match status" value="1"/>
</dbReference>
<reference evidence="3 4" key="1">
    <citation type="journal article" date="2019" name="Nat. Ecol. Evol.">
        <title>Megaphylogeny resolves global patterns of mushroom evolution.</title>
        <authorList>
            <person name="Varga T."/>
            <person name="Krizsan K."/>
            <person name="Foldi C."/>
            <person name="Dima B."/>
            <person name="Sanchez-Garcia M."/>
            <person name="Sanchez-Ramirez S."/>
            <person name="Szollosi G.J."/>
            <person name="Szarkandi J.G."/>
            <person name="Papp V."/>
            <person name="Albert L."/>
            <person name="Andreopoulos W."/>
            <person name="Angelini C."/>
            <person name="Antonin V."/>
            <person name="Barry K.W."/>
            <person name="Bougher N.L."/>
            <person name="Buchanan P."/>
            <person name="Buyck B."/>
            <person name="Bense V."/>
            <person name="Catcheside P."/>
            <person name="Chovatia M."/>
            <person name="Cooper J."/>
            <person name="Damon W."/>
            <person name="Desjardin D."/>
            <person name="Finy P."/>
            <person name="Geml J."/>
            <person name="Haridas S."/>
            <person name="Hughes K."/>
            <person name="Justo A."/>
            <person name="Karasinski D."/>
            <person name="Kautmanova I."/>
            <person name="Kiss B."/>
            <person name="Kocsube S."/>
            <person name="Kotiranta H."/>
            <person name="LaButti K.M."/>
            <person name="Lechner B.E."/>
            <person name="Liimatainen K."/>
            <person name="Lipzen A."/>
            <person name="Lukacs Z."/>
            <person name="Mihaltcheva S."/>
            <person name="Morgado L.N."/>
            <person name="Niskanen T."/>
            <person name="Noordeloos M.E."/>
            <person name="Ohm R.A."/>
            <person name="Ortiz-Santana B."/>
            <person name="Ovrebo C."/>
            <person name="Racz N."/>
            <person name="Riley R."/>
            <person name="Savchenko A."/>
            <person name="Shiryaev A."/>
            <person name="Soop K."/>
            <person name="Spirin V."/>
            <person name="Szebenyi C."/>
            <person name="Tomsovsky M."/>
            <person name="Tulloss R.E."/>
            <person name="Uehling J."/>
            <person name="Grigoriev I.V."/>
            <person name="Vagvolgyi C."/>
            <person name="Papp T."/>
            <person name="Martin F.M."/>
            <person name="Miettinen O."/>
            <person name="Hibbett D.S."/>
            <person name="Nagy L.G."/>
        </authorList>
    </citation>
    <scope>NUCLEOTIDE SEQUENCE [LARGE SCALE GENOMIC DNA]</scope>
    <source>
        <strain evidence="3 4">CBS 309.79</strain>
    </source>
</reference>
<name>A0A5C3QWJ7_9AGAR</name>
<keyword evidence="4" id="KW-1185">Reference proteome</keyword>
<dbReference type="AlphaFoldDB" id="A0A5C3QWJ7"/>
<dbReference type="InterPro" id="IPR048781">
    <property type="entry name" value="Sos7_CC"/>
</dbReference>
<dbReference type="PANTHER" id="PTHR37329">
    <property type="entry name" value="KINETOCHORE PROTEIN SOS7"/>
    <property type="match status" value="1"/>
</dbReference>
<evidence type="ECO:0000313" key="4">
    <source>
        <dbReference type="Proteomes" id="UP000305067"/>
    </source>
</evidence>
<dbReference type="Proteomes" id="UP000305067">
    <property type="component" value="Unassembled WGS sequence"/>
</dbReference>
<organism evidence="3 4">
    <name type="scientific">Pterulicium gracile</name>
    <dbReference type="NCBI Taxonomy" id="1884261"/>
    <lineage>
        <taxon>Eukaryota</taxon>
        <taxon>Fungi</taxon>
        <taxon>Dikarya</taxon>
        <taxon>Basidiomycota</taxon>
        <taxon>Agaricomycotina</taxon>
        <taxon>Agaricomycetes</taxon>
        <taxon>Agaricomycetidae</taxon>
        <taxon>Agaricales</taxon>
        <taxon>Pleurotineae</taxon>
        <taxon>Pterulaceae</taxon>
        <taxon>Pterulicium</taxon>
    </lineage>
</organism>
<keyword evidence="1" id="KW-0175">Coiled coil</keyword>
<evidence type="ECO:0000259" key="2">
    <source>
        <dbReference type="Pfam" id="PF20882"/>
    </source>
</evidence>
<dbReference type="PANTHER" id="PTHR37329:SF1">
    <property type="entry name" value="KINETOCHORE PROTEIN SOS7"/>
    <property type="match status" value="1"/>
</dbReference>
<evidence type="ECO:0000256" key="1">
    <source>
        <dbReference type="SAM" id="Coils"/>
    </source>
</evidence>
<evidence type="ECO:0000313" key="3">
    <source>
        <dbReference type="EMBL" id="TFL04739.1"/>
    </source>
</evidence>
<accession>A0A5C3QWJ7</accession>
<dbReference type="STRING" id="1884261.A0A5C3QWJ7"/>
<dbReference type="OrthoDB" id="18959at2759"/>
<protein>
    <recommendedName>
        <fullName evidence="2">Kinetochore protein Sos7 coiled-coil domain-containing protein</fullName>
    </recommendedName>
</protein>
<feature type="coiled-coil region" evidence="1">
    <location>
        <begin position="194"/>
        <end position="228"/>
    </location>
</feature>
<dbReference type="EMBL" id="ML178818">
    <property type="protein sequence ID" value="TFL04739.1"/>
    <property type="molecule type" value="Genomic_DNA"/>
</dbReference>
<dbReference type="InterPro" id="IPR037475">
    <property type="entry name" value="Sos7"/>
</dbReference>
<dbReference type="GO" id="GO:0034501">
    <property type="term" value="P:protein localization to kinetochore"/>
    <property type="evidence" value="ECO:0007669"/>
    <property type="project" value="InterPro"/>
</dbReference>
<feature type="domain" description="Kinetochore protein Sos7 coiled-coil" evidence="2">
    <location>
        <begin position="67"/>
        <end position="141"/>
    </location>
</feature>
<dbReference type="GO" id="GO:0051315">
    <property type="term" value="P:attachment of mitotic spindle microtubules to kinetochore"/>
    <property type="evidence" value="ECO:0007669"/>
    <property type="project" value="TreeGrafter"/>
</dbReference>
<gene>
    <name evidence="3" type="ORF">BDV98DRAFT_602160</name>
</gene>